<dbReference type="InterPro" id="IPR051575">
    <property type="entry name" value="Myb-like_DNA-bd"/>
</dbReference>
<keyword evidence="1" id="KW-0805">Transcription regulation</keyword>
<evidence type="ECO:0000256" key="2">
    <source>
        <dbReference type="ARBA" id="ARBA00023125"/>
    </source>
</evidence>
<evidence type="ECO:0000256" key="3">
    <source>
        <dbReference type="ARBA" id="ARBA00023163"/>
    </source>
</evidence>
<dbReference type="PANTHER" id="PTHR46621">
    <property type="entry name" value="SNRNA-ACTIVATING PROTEIN COMPLEX SUBUNIT 4"/>
    <property type="match status" value="1"/>
</dbReference>
<dbReference type="InterPro" id="IPR001005">
    <property type="entry name" value="SANT/Myb"/>
</dbReference>
<keyword evidence="3" id="KW-0804">Transcription</keyword>
<feature type="region of interest" description="Disordered" evidence="5">
    <location>
        <begin position="264"/>
        <end position="333"/>
    </location>
</feature>
<dbReference type="GO" id="GO:0000978">
    <property type="term" value="F:RNA polymerase II cis-regulatory region sequence-specific DNA binding"/>
    <property type="evidence" value="ECO:0007669"/>
    <property type="project" value="TreeGrafter"/>
</dbReference>
<dbReference type="Gene3D" id="1.10.10.60">
    <property type="entry name" value="Homeodomain-like"/>
    <property type="match status" value="1"/>
</dbReference>
<dbReference type="AlphaFoldDB" id="A0A1V9ZGZ1"/>
<dbReference type="GO" id="GO:0019185">
    <property type="term" value="C:snRNA-activating protein complex"/>
    <property type="evidence" value="ECO:0007669"/>
    <property type="project" value="TreeGrafter"/>
</dbReference>
<dbReference type="SUPFAM" id="SSF46689">
    <property type="entry name" value="Homeodomain-like"/>
    <property type="match status" value="1"/>
</dbReference>
<feature type="compositionally biased region" description="Basic and acidic residues" evidence="5">
    <location>
        <begin position="14"/>
        <end position="40"/>
    </location>
</feature>
<dbReference type="Proteomes" id="UP000243579">
    <property type="component" value="Unassembled WGS sequence"/>
</dbReference>
<dbReference type="GO" id="GO:0042795">
    <property type="term" value="P:snRNA transcription by RNA polymerase II"/>
    <property type="evidence" value="ECO:0007669"/>
    <property type="project" value="TreeGrafter"/>
</dbReference>
<organism evidence="8 9">
    <name type="scientific">Achlya hypogyna</name>
    <name type="common">Oomycete</name>
    <name type="synonym">Protoachlya hypogyna</name>
    <dbReference type="NCBI Taxonomy" id="1202772"/>
    <lineage>
        <taxon>Eukaryota</taxon>
        <taxon>Sar</taxon>
        <taxon>Stramenopiles</taxon>
        <taxon>Oomycota</taxon>
        <taxon>Saprolegniomycetes</taxon>
        <taxon>Saprolegniales</taxon>
        <taxon>Achlyaceae</taxon>
        <taxon>Achlya</taxon>
    </lineage>
</organism>
<evidence type="ECO:0000259" key="6">
    <source>
        <dbReference type="PROSITE" id="PS50090"/>
    </source>
</evidence>
<evidence type="ECO:0000256" key="1">
    <source>
        <dbReference type="ARBA" id="ARBA00023015"/>
    </source>
</evidence>
<keyword evidence="2" id="KW-0238">DNA-binding</keyword>
<dbReference type="InterPro" id="IPR009057">
    <property type="entry name" value="Homeodomain-like_sf"/>
</dbReference>
<dbReference type="EMBL" id="JNBR01000120">
    <property type="protein sequence ID" value="OQR97259.1"/>
    <property type="molecule type" value="Genomic_DNA"/>
</dbReference>
<evidence type="ECO:0000256" key="5">
    <source>
        <dbReference type="SAM" id="MobiDB-lite"/>
    </source>
</evidence>
<feature type="compositionally biased region" description="Acidic residues" evidence="5">
    <location>
        <begin position="292"/>
        <end position="301"/>
    </location>
</feature>
<dbReference type="GO" id="GO:0001006">
    <property type="term" value="F:RNA polymerase III type 3 promoter sequence-specific DNA binding"/>
    <property type="evidence" value="ECO:0007669"/>
    <property type="project" value="TreeGrafter"/>
</dbReference>
<dbReference type="CDD" id="cd00167">
    <property type="entry name" value="SANT"/>
    <property type="match status" value="1"/>
</dbReference>
<comment type="caution">
    <text evidence="8">The sequence shown here is derived from an EMBL/GenBank/DDBJ whole genome shotgun (WGS) entry which is preliminary data.</text>
</comment>
<reference evidence="8 9" key="1">
    <citation type="journal article" date="2014" name="Genome Biol. Evol.">
        <title>The secreted proteins of Achlya hypogyna and Thraustotheca clavata identify the ancestral oomycete secretome and reveal gene acquisitions by horizontal gene transfer.</title>
        <authorList>
            <person name="Misner I."/>
            <person name="Blouin N."/>
            <person name="Leonard G."/>
            <person name="Richards T.A."/>
            <person name="Lane C.E."/>
        </authorList>
    </citation>
    <scope>NUCLEOTIDE SEQUENCE [LARGE SCALE GENOMIC DNA]</scope>
    <source>
        <strain evidence="8 9">ATCC 48635</strain>
    </source>
</reference>
<dbReference type="InterPro" id="IPR017930">
    <property type="entry name" value="Myb_dom"/>
</dbReference>
<dbReference type="PROSITE" id="PS50090">
    <property type="entry name" value="MYB_LIKE"/>
    <property type="match status" value="1"/>
</dbReference>
<evidence type="ECO:0000256" key="4">
    <source>
        <dbReference type="ARBA" id="ARBA00023242"/>
    </source>
</evidence>
<evidence type="ECO:0000259" key="7">
    <source>
        <dbReference type="PROSITE" id="PS51294"/>
    </source>
</evidence>
<name>A0A1V9ZGZ1_ACHHY</name>
<feature type="compositionally biased region" description="Low complexity" evidence="5">
    <location>
        <begin position="41"/>
        <end position="61"/>
    </location>
</feature>
<dbReference type="PROSITE" id="PS51294">
    <property type="entry name" value="HTH_MYB"/>
    <property type="match status" value="1"/>
</dbReference>
<dbReference type="PANTHER" id="PTHR46621:SF1">
    <property type="entry name" value="SNRNA-ACTIVATING PROTEIN COMPLEX SUBUNIT 4"/>
    <property type="match status" value="1"/>
</dbReference>
<keyword evidence="9" id="KW-1185">Reference proteome</keyword>
<dbReference type="STRING" id="1202772.A0A1V9ZGZ1"/>
<evidence type="ECO:0000313" key="9">
    <source>
        <dbReference type="Proteomes" id="UP000243579"/>
    </source>
</evidence>
<sequence>MAAKDTKIQASAKVKKEAKTGTTEEPKTAKKAATEAKADKTAPQAKKNSKAAATSTSSTSTKSKKMKMETTEEATPAVTESVPSKNKNKSKKAKEEATPEEPTGKSAKFGQGWSRREDKRLIAAVKEQGKGHKANWKLVAQSVRGRTAGACQARWNTELDPLVDRSPWTTELDAKLLELFNDPACDSWSKRGAAIVAGMVSATGEPMRRSGADCCTRYFKLTKSKKAKKAPVVAAAVAWDDETEAPEADLTAIAVPAAAKLTRNQANRARRVERRRKASAAAAEAKKAAAAEQEDAGEEVDDRAAPPTKRKFKDVAGTKPSKKGPSAKKTKHH</sequence>
<evidence type="ECO:0000313" key="8">
    <source>
        <dbReference type="EMBL" id="OQR97259.1"/>
    </source>
</evidence>
<dbReference type="GO" id="GO:0042796">
    <property type="term" value="P:snRNA transcription by RNA polymerase III"/>
    <property type="evidence" value="ECO:0007669"/>
    <property type="project" value="TreeGrafter"/>
</dbReference>
<dbReference type="OrthoDB" id="2143914at2759"/>
<feature type="domain" description="HTH myb-type" evidence="7">
    <location>
        <begin position="113"/>
        <end position="163"/>
    </location>
</feature>
<accession>A0A1V9ZGZ1</accession>
<feature type="compositionally biased region" description="Basic residues" evidence="5">
    <location>
        <begin position="268"/>
        <end position="278"/>
    </location>
</feature>
<dbReference type="Pfam" id="PF13921">
    <property type="entry name" value="Myb_DNA-bind_6"/>
    <property type="match status" value="1"/>
</dbReference>
<dbReference type="SMART" id="SM00717">
    <property type="entry name" value="SANT"/>
    <property type="match status" value="1"/>
</dbReference>
<feature type="compositionally biased region" description="Basic residues" evidence="5">
    <location>
        <begin position="320"/>
        <end position="333"/>
    </location>
</feature>
<evidence type="ECO:0008006" key="10">
    <source>
        <dbReference type="Google" id="ProtNLM"/>
    </source>
</evidence>
<keyword evidence="4" id="KW-0539">Nucleus</keyword>
<feature type="domain" description="Myb-like" evidence="6">
    <location>
        <begin position="113"/>
        <end position="159"/>
    </location>
</feature>
<proteinExistence type="predicted"/>
<protein>
    <recommendedName>
        <fullName evidence="10">Myb-like domain-containing protein</fullName>
    </recommendedName>
</protein>
<feature type="region of interest" description="Disordered" evidence="5">
    <location>
        <begin position="1"/>
        <end position="116"/>
    </location>
</feature>
<gene>
    <name evidence="8" type="ORF">ACHHYP_12308</name>
</gene>